<sequence length="170" mass="18043">MKGILSVSKFSLGARESTGATGSDLFLQELDTGNANNGTLVLYVDTVPSQSDMANIQVWTSNVSDFGAGSGTQITAVVSDGTRLVEIVSDTRDTELYAILAFEDTVSDITVSSNKISTINEAAIYVITCPNVGRYVKVQYDSDGTGGKCSQVFIGHNLAEARWRGARAAF</sequence>
<evidence type="ECO:0000313" key="1">
    <source>
        <dbReference type="EMBL" id="KKN89750.1"/>
    </source>
</evidence>
<reference evidence="1" key="1">
    <citation type="journal article" date="2015" name="Nature">
        <title>Complex archaea that bridge the gap between prokaryotes and eukaryotes.</title>
        <authorList>
            <person name="Spang A."/>
            <person name="Saw J.H."/>
            <person name="Jorgensen S.L."/>
            <person name="Zaremba-Niedzwiedzka K."/>
            <person name="Martijn J."/>
            <person name="Lind A.E."/>
            <person name="van Eijk R."/>
            <person name="Schleper C."/>
            <person name="Guy L."/>
            <person name="Ettema T.J."/>
        </authorList>
    </citation>
    <scope>NUCLEOTIDE SEQUENCE</scope>
</reference>
<gene>
    <name evidence="1" type="ORF">LCGC14_0235960</name>
</gene>
<dbReference type="EMBL" id="LAZR01000116">
    <property type="protein sequence ID" value="KKN89750.1"/>
    <property type="molecule type" value="Genomic_DNA"/>
</dbReference>
<protein>
    <submittedName>
        <fullName evidence="1">Uncharacterized protein</fullName>
    </submittedName>
</protein>
<organism evidence="1">
    <name type="scientific">marine sediment metagenome</name>
    <dbReference type="NCBI Taxonomy" id="412755"/>
    <lineage>
        <taxon>unclassified sequences</taxon>
        <taxon>metagenomes</taxon>
        <taxon>ecological metagenomes</taxon>
    </lineage>
</organism>
<name>A0A0F9U938_9ZZZZ</name>
<dbReference type="AlphaFoldDB" id="A0A0F9U938"/>
<proteinExistence type="predicted"/>
<accession>A0A0F9U938</accession>
<comment type="caution">
    <text evidence="1">The sequence shown here is derived from an EMBL/GenBank/DDBJ whole genome shotgun (WGS) entry which is preliminary data.</text>
</comment>